<gene>
    <name evidence="2" type="ORF">HK099_004303</name>
</gene>
<feature type="transmembrane region" description="Helical" evidence="1">
    <location>
        <begin position="98"/>
        <end position="123"/>
    </location>
</feature>
<feature type="transmembrane region" description="Helical" evidence="1">
    <location>
        <begin position="31"/>
        <end position="52"/>
    </location>
</feature>
<feature type="transmembrane region" description="Helical" evidence="1">
    <location>
        <begin position="61"/>
        <end position="86"/>
    </location>
</feature>
<keyword evidence="1" id="KW-1133">Transmembrane helix</keyword>
<name>A0AAD5UBT0_9FUNG</name>
<protein>
    <submittedName>
        <fullName evidence="2">Uncharacterized protein</fullName>
    </submittedName>
</protein>
<keyword evidence="3" id="KW-1185">Reference proteome</keyword>
<accession>A0AAD5UBT0</accession>
<dbReference type="Proteomes" id="UP001211065">
    <property type="component" value="Unassembled WGS sequence"/>
</dbReference>
<dbReference type="AlphaFoldDB" id="A0AAD5UBT0"/>
<keyword evidence="1" id="KW-0472">Membrane</keyword>
<evidence type="ECO:0000313" key="2">
    <source>
        <dbReference type="EMBL" id="KAJ3228310.1"/>
    </source>
</evidence>
<reference evidence="2" key="1">
    <citation type="submission" date="2020-05" db="EMBL/GenBank/DDBJ databases">
        <title>Phylogenomic resolution of chytrid fungi.</title>
        <authorList>
            <person name="Stajich J.E."/>
            <person name="Amses K."/>
            <person name="Simmons R."/>
            <person name="Seto K."/>
            <person name="Myers J."/>
            <person name="Bonds A."/>
            <person name="Quandt C.A."/>
            <person name="Barry K."/>
            <person name="Liu P."/>
            <person name="Grigoriev I."/>
            <person name="Longcore J.E."/>
            <person name="James T.Y."/>
        </authorList>
    </citation>
    <scope>NUCLEOTIDE SEQUENCE</scope>
    <source>
        <strain evidence="2">JEL0476</strain>
    </source>
</reference>
<keyword evidence="1" id="KW-0812">Transmembrane</keyword>
<proteinExistence type="predicted"/>
<evidence type="ECO:0000313" key="3">
    <source>
        <dbReference type="Proteomes" id="UP001211065"/>
    </source>
</evidence>
<evidence type="ECO:0000256" key="1">
    <source>
        <dbReference type="SAM" id="Phobius"/>
    </source>
</evidence>
<sequence length="164" mass="18496">MVTKNTALIAAGFLLCLQVFQFFLPLFHISLTSVIITAAVLSLHIVTFTTIYRNSNSTTKWILTTFILHVIAWLLFSTFFIITVFALVNDDSVPHPTLYTAVFLYSLVPLVIDIVLVSILVKYRKVLLANKKKEDKNAENLEVGKEPEVVQIPAPAYVETPYHK</sequence>
<comment type="caution">
    <text evidence="2">The sequence shown here is derived from an EMBL/GenBank/DDBJ whole genome shotgun (WGS) entry which is preliminary data.</text>
</comment>
<organism evidence="2 3">
    <name type="scientific">Clydaea vesicula</name>
    <dbReference type="NCBI Taxonomy" id="447962"/>
    <lineage>
        <taxon>Eukaryota</taxon>
        <taxon>Fungi</taxon>
        <taxon>Fungi incertae sedis</taxon>
        <taxon>Chytridiomycota</taxon>
        <taxon>Chytridiomycota incertae sedis</taxon>
        <taxon>Chytridiomycetes</taxon>
        <taxon>Lobulomycetales</taxon>
        <taxon>Lobulomycetaceae</taxon>
        <taxon>Clydaea</taxon>
    </lineage>
</organism>
<dbReference type="EMBL" id="JADGJW010000003">
    <property type="protein sequence ID" value="KAJ3228310.1"/>
    <property type="molecule type" value="Genomic_DNA"/>
</dbReference>